<sequence length="280" mass="32483">MESSNNIPSFIFIGPDKTGSSWLFEYLRSHPQCFVPECKDIYFFDRYFKKGASWYLSFFKSVNSNFSASGEICHDYLFSLDAANRIYSFNPEIKLLTSLRNPVDRSFSHYLYLVRSGITKTDFWSAIEEHPEIIDNSLYFKHLNGYFGLFPRQHICILDFSTLKNSQSDYAATICEFLGIDFYDPSNIGIVRSAEKARSFYIAKLLKTMASLVRDLGFPNLVGKIKHSRIILLLYRSYRNEEMPTLSPSDRTSLEQYFIEDTKHLDSLIGTTYVKNWFGA</sequence>
<dbReference type="Gene3D" id="3.40.50.300">
    <property type="entry name" value="P-loop containing nucleotide triphosphate hydrolases"/>
    <property type="match status" value="1"/>
</dbReference>
<dbReference type="AlphaFoldDB" id="A0A2K9LN12"/>
<dbReference type="PANTHER" id="PTHR10605:SF56">
    <property type="entry name" value="BIFUNCTIONAL HEPARAN SULFATE N-DEACETYLASE_N-SULFOTRANSFERASE"/>
    <property type="match status" value="1"/>
</dbReference>
<accession>A0A2K9LN12</accession>
<feature type="domain" description="Sulfotransferase" evidence="3">
    <location>
        <begin position="10"/>
        <end position="185"/>
    </location>
</feature>
<dbReference type="OrthoDB" id="9075305at2"/>
<dbReference type="EMBL" id="CP022684">
    <property type="protein sequence ID" value="AUM13746.1"/>
    <property type="molecule type" value="Genomic_DNA"/>
</dbReference>
<name>A0A2K9LN12_9GAMM</name>
<keyword evidence="2" id="KW-0325">Glycoprotein</keyword>
<reference evidence="5" key="1">
    <citation type="submission" date="2017-08" db="EMBL/GenBank/DDBJ databases">
        <title>Direct submision.</title>
        <authorList>
            <person name="Kim S.-J."/>
            <person name="Rhee S.-K."/>
        </authorList>
    </citation>
    <scope>NUCLEOTIDE SEQUENCE [LARGE SCALE GENOMIC DNA]</scope>
    <source>
        <strain evidence="5">GI5</strain>
    </source>
</reference>
<dbReference type="InterPro" id="IPR037359">
    <property type="entry name" value="NST/OST"/>
</dbReference>
<keyword evidence="1" id="KW-0808">Transferase</keyword>
<dbReference type="SUPFAM" id="SSF52540">
    <property type="entry name" value="P-loop containing nucleoside triphosphate hydrolases"/>
    <property type="match status" value="1"/>
</dbReference>
<organism evidence="4 5">
    <name type="scientific">Ketobacter alkanivorans</name>
    <dbReference type="NCBI Taxonomy" id="1917421"/>
    <lineage>
        <taxon>Bacteria</taxon>
        <taxon>Pseudomonadati</taxon>
        <taxon>Pseudomonadota</taxon>
        <taxon>Gammaproteobacteria</taxon>
        <taxon>Pseudomonadales</taxon>
        <taxon>Ketobacteraceae</taxon>
        <taxon>Ketobacter</taxon>
    </lineage>
</organism>
<evidence type="ECO:0000313" key="4">
    <source>
        <dbReference type="EMBL" id="AUM13746.1"/>
    </source>
</evidence>
<dbReference type="RefSeq" id="WP_101895121.1">
    <property type="nucleotide sequence ID" value="NZ_CP022684.1"/>
</dbReference>
<evidence type="ECO:0000256" key="2">
    <source>
        <dbReference type="ARBA" id="ARBA00023180"/>
    </source>
</evidence>
<evidence type="ECO:0000313" key="5">
    <source>
        <dbReference type="Proteomes" id="UP000235116"/>
    </source>
</evidence>
<gene>
    <name evidence="4" type="ORF">Kalk_15520</name>
</gene>
<protein>
    <recommendedName>
        <fullName evidence="3">Sulfotransferase domain-containing protein</fullName>
    </recommendedName>
</protein>
<dbReference type="InterPro" id="IPR000863">
    <property type="entry name" value="Sulfotransferase_dom"/>
</dbReference>
<keyword evidence="5" id="KW-1185">Reference proteome</keyword>
<dbReference type="Proteomes" id="UP000235116">
    <property type="component" value="Chromosome"/>
</dbReference>
<dbReference type="KEGG" id="kak:Kalk_15520"/>
<proteinExistence type="predicted"/>
<evidence type="ECO:0000259" key="3">
    <source>
        <dbReference type="Pfam" id="PF00685"/>
    </source>
</evidence>
<dbReference type="Pfam" id="PF00685">
    <property type="entry name" value="Sulfotransfer_1"/>
    <property type="match status" value="1"/>
</dbReference>
<evidence type="ECO:0000256" key="1">
    <source>
        <dbReference type="ARBA" id="ARBA00022679"/>
    </source>
</evidence>
<dbReference type="InterPro" id="IPR027417">
    <property type="entry name" value="P-loop_NTPase"/>
</dbReference>
<dbReference type="GO" id="GO:0008146">
    <property type="term" value="F:sulfotransferase activity"/>
    <property type="evidence" value="ECO:0007669"/>
    <property type="project" value="InterPro"/>
</dbReference>
<dbReference type="PANTHER" id="PTHR10605">
    <property type="entry name" value="HEPARAN SULFATE SULFOTRANSFERASE"/>
    <property type="match status" value="1"/>
</dbReference>